<gene>
    <name evidence="4" type="ORF">FB389_1467</name>
</gene>
<keyword evidence="2" id="KW-0812">Transmembrane</keyword>
<feature type="transmembrane region" description="Helical" evidence="2">
    <location>
        <begin position="379"/>
        <end position="399"/>
    </location>
</feature>
<dbReference type="EMBL" id="VFNV01000001">
    <property type="protein sequence ID" value="TQK76777.1"/>
    <property type="molecule type" value="Genomic_DNA"/>
</dbReference>
<accession>A0A542SRD8</accession>
<dbReference type="Proteomes" id="UP000316181">
    <property type="component" value="Unassembled WGS sequence"/>
</dbReference>
<evidence type="ECO:0000313" key="4">
    <source>
        <dbReference type="EMBL" id="TQK76777.1"/>
    </source>
</evidence>
<dbReference type="SMART" id="SM00327">
    <property type="entry name" value="VWA"/>
    <property type="match status" value="1"/>
</dbReference>
<sequence length="401" mass="43047">MVTVPLAATGGLRLAAATTSQITHSLTWPWLVGVGALALLAAIALGVWLGRRPRRGRQSPAAPPAPPAHAAPPETAATEAAAHASPRIAAAGASQPGTVWVANSRRFQDNPALRTWLRRYRLWQWLGIAAACTGLIGAATVAARPVTTEVKQTTLGTRDIVLCLDISGSMLEYDRQVVEVFSSLVKNFDGERIALSVFNETSRTVFPLTNDYQLVSEQLSTAYQALDPSVIDYASPDAVNRYLDFTNGTTLTGTQSSLIGDGLANCAMLFDDSAASGRARSIILATDNDLRGTPVYTLDQALALTSERDIEVSGLYGASSWVQDPSVESSYRTSITNAGGHYYRVDDADAVREIVQRVQDQQAVDLGATPEITESERPWGWIIVTLLGVAILVAAQWRLRE</sequence>
<feature type="transmembrane region" description="Helical" evidence="2">
    <location>
        <begin position="122"/>
        <end position="143"/>
    </location>
</feature>
<keyword evidence="2" id="KW-1133">Transmembrane helix</keyword>
<dbReference type="InterPro" id="IPR002035">
    <property type="entry name" value="VWF_A"/>
</dbReference>
<comment type="caution">
    <text evidence="4">The sequence shown here is derived from an EMBL/GenBank/DDBJ whole genome shotgun (WGS) entry which is preliminary data.</text>
</comment>
<evidence type="ECO:0000256" key="1">
    <source>
        <dbReference type="SAM" id="MobiDB-lite"/>
    </source>
</evidence>
<evidence type="ECO:0000259" key="3">
    <source>
        <dbReference type="PROSITE" id="PS50234"/>
    </source>
</evidence>
<dbReference type="SUPFAM" id="SSF53300">
    <property type="entry name" value="vWA-like"/>
    <property type="match status" value="1"/>
</dbReference>
<dbReference type="AlphaFoldDB" id="A0A542SRD8"/>
<dbReference type="Pfam" id="PF00092">
    <property type="entry name" value="VWA"/>
    <property type="match status" value="1"/>
</dbReference>
<feature type="compositionally biased region" description="Pro residues" evidence="1">
    <location>
        <begin position="61"/>
        <end position="70"/>
    </location>
</feature>
<feature type="region of interest" description="Disordered" evidence="1">
    <location>
        <begin position="54"/>
        <end position="83"/>
    </location>
</feature>
<evidence type="ECO:0000256" key="2">
    <source>
        <dbReference type="SAM" id="Phobius"/>
    </source>
</evidence>
<dbReference type="PROSITE" id="PS50234">
    <property type="entry name" value="VWFA"/>
    <property type="match status" value="1"/>
</dbReference>
<feature type="transmembrane region" description="Helical" evidence="2">
    <location>
        <begin position="27"/>
        <end position="49"/>
    </location>
</feature>
<organism evidence="4 5">
    <name type="scientific">Rarobacter incanus</name>
    <dbReference type="NCBI Taxonomy" id="153494"/>
    <lineage>
        <taxon>Bacteria</taxon>
        <taxon>Bacillati</taxon>
        <taxon>Actinomycetota</taxon>
        <taxon>Actinomycetes</taxon>
        <taxon>Micrococcales</taxon>
        <taxon>Rarobacteraceae</taxon>
        <taxon>Rarobacter</taxon>
    </lineage>
</organism>
<evidence type="ECO:0000313" key="5">
    <source>
        <dbReference type="Proteomes" id="UP000316181"/>
    </source>
</evidence>
<keyword evidence="2" id="KW-0472">Membrane</keyword>
<proteinExistence type="predicted"/>
<keyword evidence="5" id="KW-1185">Reference proteome</keyword>
<dbReference type="InterPro" id="IPR036465">
    <property type="entry name" value="vWFA_dom_sf"/>
</dbReference>
<reference evidence="4 5" key="1">
    <citation type="submission" date="2019-06" db="EMBL/GenBank/DDBJ databases">
        <title>Sequencing the genomes of 1000 actinobacteria strains.</title>
        <authorList>
            <person name="Klenk H.-P."/>
        </authorList>
    </citation>
    <scope>NUCLEOTIDE SEQUENCE [LARGE SCALE GENOMIC DNA]</scope>
    <source>
        <strain evidence="4 5">DSM 10596</strain>
    </source>
</reference>
<dbReference type="Gene3D" id="3.40.50.410">
    <property type="entry name" value="von Willebrand factor, type A domain"/>
    <property type="match status" value="1"/>
</dbReference>
<protein>
    <submittedName>
        <fullName evidence="4">Ca-activated chloride channel family protein</fullName>
    </submittedName>
</protein>
<name>A0A542SRD8_9MICO</name>
<feature type="domain" description="VWFA" evidence="3">
    <location>
        <begin position="159"/>
        <end position="358"/>
    </location>
</feature>
<feature type="compositionally biased region" description="Low complexity" evidence="1">
    <location>
        <begin position="71"/>
        <end position="83"/>
    </location>
</feature>